<evidence type="ECO:0000313" key="3">
    <source>
        <dbReference type="Proteomes" id="UP000324974"/>
    </source>
</evidence>
<dbReference type="OrthoDB" id="9553330at2"/>
<name>A0A5C1ALK0_9BACT</name>
<evidence type="ECO:0000313" key="2">
    <source>
        <dbReference type="EMBL" id="QEL19445.1"/>
    </source>
</evidence>
<proteinExistence type="predicted"/>
<dbReference type="RefSeq" id="WP_149113830.1">
    <property type="nucleotide sequence ID" value="NZ_CP042425.1"/>
</dbReference>
<keyword evidence="1" id="KW-0472">Membrane</keyword>
<organism evidence="2 3">
    <name type="scientific">Limnoglobus roseus</name>
    <dbReference type="NCBI Taxonomy" id="2598579"/>
    <lineage>
        <taxon>Bacteria</taxon>
        <taxon>Pseudomonadati</taxon>
        <taxon>Planctomycetota</taxon>
        <taxon>Planctomycetia</taxon>
        <taxon>Gemmatales</taxon>
        <taxon>Gemmataceae</taxon>
        <taxon>Limnoglobus</taxon>
    </lineage>
</organism>
<dbReference type="KEGG" id="lrs:PX52LOC_06517"/>
<protein>
    <submittedName>
        <fullName evidence="2">Uncharacterized protein</fullName>
    </submittedName>
</protein>
<reference evidence="3" key="1">
    <citation type="submission" date="2019-08" db="EMBL/GenBank/DDBJ databases">
        <title>Limnoglobus roseus gen. nov., sp. nov., a novel freshwater planctomycete with a giant genome from the family Gemmataceae.</title>
        <authorList>
            <person name="Kulichevskaya I.S."/>
            <person name="Naumoff D.G."/>
            <person name="Miroshnikov K."/>
            <person name="Ivanova A."/>
            <person name="Philippov D.A."/>
            <person name="Hakobyan A."/>
            <person name="Rijpstra I.C."/>
            <person name="Sinninghe Damste J.S."/>
            <person name="Liesack W."/>
            <person name="Dedysh S.N."/>
        </authorList>
    </citation>
    <scope>NUCLEOTIDE SEQUENCE [LARGE SCALE GENOMIC DNA]</scope>
    <source>
        <strain evidence="3">PX52</strain>
    </source>
</reference>
<accession>A0A5C1ALK0</accession>
<keyword evidence="3" id="KW-1185">Reference proteome</keyword>
<keyword evidence="1" id="KW-1133">Transmembrane helix</keyword>
<gene>
    <name evidence="2" type="ORF">PX52LOC_06517</name>
</gene>
<evidence type="ECO:0000256" key="1">
    <source>
        <dbReference type="SAM" id="Phobius"/>
    </source>
</evidence>
<feature type="transmembrane region" description="Helical" evidence="1">
    <location>
        <begin position="146"/>
        <end position="169"/>
    </location>
</feature>
<dbReference type="AlphaFoldDB" id="A0A5C1ALK0"/>
<keyword evidence="1" id="KW-0812">Transmembrane</keyword>
<sequence length="426" mass="45846">MATISGIFEMTSAQMDKDIKEAAGPLEVMKYPTSNSFKIDLEVDSKVKDAVGKDPLLQQQMHGKIGPVYKDLVARIGQNLKNTDKGAIQLRDTNQAAKLEKLIDVVNTGIKGAIDVAKGPAEKAALEAWTAYTAVKKEYKDYKIKVGVKIAGALSGLIISITLFATGAVSFGATSIPSIVGMVKSCVTIGDEIRKLAQSIADAMKSLETNLKLVEKHFTDSQGEFTAKGKGAEAGALVFKQFTGIALPCIKTCVENLGTLKSKYAGTIVKAHDAAKELNKILLKMQSFKTEFKAGYKKILEKHPSPLAKGNIATMESQLENALVPFEVEVNEALAEVIKYENRAKTFDPKIKAAEVRVGELVKLKGVGFKIFENVLVLSDLALSFADPSQFAPDKVSEACAGILSTAAQLGYDKITKLALEKTILE</sequence>
<dbReference type="Proteomes" id="UP000324974">
    <property type="component" value="Chromosome"/>
</dbReference>
<dbReference type="EMBL" id="CP042425">
    <property type="protein sequence ID" value="QEL19445.1"/>
    <property type="molecule type" value="Genomic_DNA"/>
</dbReference>